<gene>
    <name evidence="1" type="ORF">ACIO7M_04815</name>
</gene>
<protein>
    <submittedName>
        <fullName evidence="1">Uncharacterized protein</fullName>
    </submittedName>
</protein>
<evidence type="ECO:0000313" key="1">
    <source>
        <dbReference type="EMBL" id="MFJ2820426.1"/>
    </source>
</evidence>
<dbReference type="Proteomes" id="UP001617351">
    <property type="component" value="Unassembled WGS sequence"/>
</dbReference>
<organism evidence="1 2">
    <name type="scientific">Streptomyces toxytricini</name>
    <name type="common">Actinomyces toxytricini</name>
    <dbReference type="NCBI Taxonomy" id="67369"/>
    <lineage>
        <taxon>Bacteria</taxon>
        <taxon>Bacillati</taxon>
        <taxon>Actinomycetota</taxon>
        <taxon>Actinomycetes</taxon>
        <taxon>Kitasatosporales</taxon>
        <taxon>Streptomycetaceae</taxon>
        <taxon>Streptomyces</taxon>
    </lineage>
</organism>
<sequence>MAVTNTGDPMPRFERARTALERFAPLAWLKCTPEIDNTGRIQAPLLGWRFSEPHPELKEMFMSVVEDAPQNVTWVFKERRNSLIAPSRLTQHEQGGEDHPDLAIALSGNDQQFCIAASHDIDLIIHAIAAQPALPTATRLYVTQIAKVSPDELVCIVKSFTGEARVGMVFRAVGAPDIEVRLAALHWYPPRPETTGRAPLAKVTLVGHCAGRIGLKELLVSVPDD</sequence>
<reference evidence="1 2" key="1">
    <citation type="submission" date="2024-10" db="EMBL/GenBank/DDBJ databases">
        <title>The Natural Products Discovery Center: Release of the First 8490 Sequenced Strains for Exploring Actinobacteria Biosynthetic Diversity.</title>
        <authorList>
            <person name="Kalkreuter E."/>
            <person name="Kautsar S.A."/>
            <person name="Yang D."/>
            <person name="Bader C.D."/>
            <person name="Teijaro C.N."/>
            <person name="Fluegel L."/>
            <person name="Davis C.M."/>
            <person name="Simpson J.R."/>
            <person name="Lauterbach L."/>
            <person name="Steele A.D."/>
            <person name="Gui C."/>
            <person name="Meng S."/>
            <person name="Li G."/>
            <person name="Viehrig K."/>
            <person name="Ye F."/>
            <person name="Su P."/>
            <person name="Kiefer A.F."/>
            <person name="Nichols A."/>
            <person name="Cepeda A.J."/>
            <person name="Yan W."/>
            <person name="Fan B."/>
            <person name="Jiang Y."/>
            <person name="Adhikari A."/>
            <person name="Zheng C.-J."/>
            <person name="Schuster L."/>
            <person name="Cowan T.M."/>
            <person name="Smanski M.J."/>
            <person name="Chevrette M.G."/>
            <person name="De Carvalho L.P.S."/>
            <person name="Shen B."/>
        </authorList>
    </citation>
    <scope>NUCLEOTIDE SEQUENCE [LARGE SCALE GENOMIC DNA]</scope>
    <source>
        <strain evidence="1 2">NPDC087220</strain>
    </source>
</reference>
<accession>A0ABW8EB16</accession>
<keyword evidence="2" id="KW-1185">Reference proteome</keyword>
<dbReference type="RefSeq" id="WP_402377679.1">
    <property type="nucleotide sequence ID" value="NZ_JBIUYY010000002.1"/>
</dbReference>
<name>A0ABW8EB16_STRT5</name>
<proteinExistence type="predicted"/>
<comment type="caution">
    <text evidence="1">The sequence shown here is derived from an EMBL/GenBank/DDBJ whole genome shotgun (WGS) entry which is preliminary data.</text>
</comment>
<evidence type="ECO:0000313" key="2">
    <source>
        <dbReference type="Proteomes" id="UP001617351"/>
    </source>
</evidence>
<dbReference type="EMBL" id="JBIUYY010000002">
    <property type="protein sequence ID" value="MFJ2820426.1"/>
    <property type="molecule type" value="Genomic_DNA"/>
</dbReference>